<dbReference type="AlphaFoldDB" id="A0A5K7YFM0"/>
<organism evidence="3 4">
    <name type="scientific">Desulfosarcina alkanivorans</name>
    <dbReference type="NCBI Taxonomy" id="571177"/>
    <lineage>
        <taxon>Bacteria</taxon>
        <taxon>Pseudomonadati</taxon>
        <taxon>Thermodesulfobacteriota</taxon>
        <taxon>Desulfobacteria</taxon>
        <taxon>Desulfobacterales</taxon>
        <taxon>Desulfosarcinaceae</taxon>
        <taxon>Desulfosarcina</taxon>
    </lineage>
</organism>
<dbReference type="GO" id="GO:0047617">
    <property type="term" value="F:fatty acyl-CoA hydrolase activity"/>
    <property type="evidence" value="ECO:0007669"/>
    <property type="project" value="TreeGrafter"/>
</dbReference>
<dbReference type="InterPro" id="IPR029069">
    <property type="entry name" value="HotDog_dom_sf"/>
</dbReference>
<evidence type="ECO:0000313" key="3">
    <source>
        <dbReference type="EMBL" id="BBO67826.1"/>
    </source>
</evidence>
<keyword evidence="4" id="KW-1185">Reference proteome</keyword>
<gene>
    <name evidence="3" type="ORF">DSCA_17560</name>
</gene>
<dbReference type="EMBL" id="AP021874">
    <property type="protein sequence ID" value="BBO67826.1"/>
    <property type="molecule type" value="Genomic_DNA"/>
</dbReference>
<dbReference type="SUPFAM" id="SSF54637">
    <property type="entry name" value="Thioesterase/thiol ester dehydrase-isomerase"/>
    <property type="match status" value="1"/>
</dbReference>
<dbReference type="Pfam" id="PF13279">
    <property type="entry name" value="4HBT_2"/>
    <property type="match status" value="1"/>
</dbReference>
<proteinExistence type="inferred from homology"/>
<dbReference type="PANTHER" id="PTHR31793">
    <property type="entry name" value="4-HYDROXYBENZOYL-COA THIOESTERASE FAMILY MEMBER"/>
    <property type="match status" value="1"/>
</dbReference>
<dbReference type="KEGG" id="dalk:DSCA_17560"/>
<keyword evidence="2" id="KW-0378">Hydrolase</keyword>
<name>A0A5K7YFM0_9BACT</name>
<dbReference type="InterPro" id="IPR008272">
    <property type="entry name" value="HB-CoA_thioesterase_AS"/>
</dbReference>
<reference evidence="3 4" key="1">
    <citation type="submission" date="2019-11" db="EMBL/GenBank/DDBJ databases">
        <title>Comparative genomics of hydrocarbon-degrading Desulfosarcina strains.</title>
        <authorList>
            <person name="Watanabe M."/>
            <person name="Kojima H."/>
            <person name="Fukui M."/>
        </authorList>
    </citation>
    <scope>NUCLEOTIDE SEQUENCE [LARGE SCALE GENOMIC DNA]</scope>
    <source>
        <strain evidence="3 4">PL12</strain>
    </source>
</reference>
<evidence type="ECO:0000256" key="1">
    <source>
        <dbReference type="ARBA" id="ARBA00005953"/>
    </source>
</evidence>
<dbReference type="NCBIfam" id="TIGR00051">
    <property type="entry name" value="YbgC/FadM family acyl-CoA thioesterase"/>
    <property type="match status" value="1"/>
</dbReference>
<evidence type="ECO:0000313" key="4">
    <source>
        <dbReference type="Proteomes" id="UP000427906"/>
    </source>
</evidence>
<dbReference type="PANTHER" id="PTHR31793:SF27">
    <property type="entry name" value="NOVEL THIOESTERASE SUPERFAMILY DOMAIN AND SAPOSIN A-TYPE DOMAIN CONTAINING PROTEIN (0610012H03RIK)"/>
    <property type="match status" value="1"/>
</dbReference>
<dbReference type="CDD" id="cd00586">
    <property type="entry name" value="4HBT"/>
    <property type="match status" value="1"/>
</dbReference>
<dbReference type="InterPro" id="IPR006684">
    <property type="entry name" value="YbgC/YbaW"/>
</dbReference>
<dbReference type="OrthoDB" id="9808429at2"/>
<dbReference type="Gene3D" id="3.10.129.10">
    <property type="entry name" value="Hotdog Thioesterase"/>
    <property type="match status" value="1"/>
</dbReference>
<dbReference type="PIRSF" id="PIRSF003230">
    <property type="entry name" value="YbgC"/>
    <property type="match status" value="1"/>
</dbReference>
<dbReference type="InterPro" id="IPR050563">
    <property type="entry name" value="4-hydroxybenzoyl-CoA_TE"/>
</dbReference>
<dbReference type="RefSeq" id="WP_155316046.1">
    <property type="nucleotide sequence ID" value="NZ_AP021874.1"/>
</dbReference>
<accession>A0A5K7YFM0</accession>
<comment type="similarity">
    <text evidence="1">Belongs to the 4-hydroxybenzoyl-CoA thioesterase family.</text>
</comment>
<sequence length="142" mass="16209">MNPQSQHPPLSHKTSYRVIYGDTDTMGIVYHANYLRWFEIGRTELFRHLGLPYSEIEARGLMLPVSEVKCKYLTPARYDDVLVINATLNTGFRAGMQFDYTITSRDGAVTHTTGYTRHAFVNGQGKVVRPPDFIRELIRGKS</sequence>
<protein>
    <submittedName>
        <fullName evidence="3">Thioesterase</fullName>
    </submittedName>
</protein>
<dbReference type="PROSITE" id="PS01328">
    <property type="entry name" value="4HBCOA_THIOESTERASE"/>
    <property type="match status" value="1"/>
</dbReference>
<dbReference type="Proteomes" id="UP000427906">
    <property type="component" value="Chromosome"/>
</dbReference>
<evidence type="ECO:0000256" key="2">
    <source>
        <dbReference type="ARBA" id="ARBA00022801"/>
    </source>
</evidence>